<dbReference type="Pfam" id="PF07228">
    <property type="entry name" value="SpoIIE"/>
    <property type="match status" value="1"/>
</dbReference>
<gene>
    <name evidence="3" type="ORF">J2S07_001971</name>
</gene>
<evidence type="ECO:0000313" key="3">
    <source>
        <dbReference type="EMBL" id="MDQ0155666.1"/>
    </source>
</evidence>
<reference evidence="3 4" key="1">
    <citation type="submission" date="2023-07" db="EMBL/GenBank/DDBJ databases">
        <title>Genomic Encyclopedia of Type Strains, Phase IV (KMG-IV): sequencing the most valuable type-strain genomes for metagenomic binning, comparative biology and taxonomic classification.</title>
        <authorList>
            <person name="Goeker M."/>
        </authorList>
    </citation>
    <scope>NUCLEOTIDE SEQUENCE [LARGE SCALE GENOMIC DNA]</scope>
    <source>
        <strain evidence="3 4">DSM 23948</strain>
    </source>
</reference>
<dbReference type="Gene3D" id="3.60.40.10">
    <property type="entry name" value="PPM-type phosphatase domain"/>
    <property type="match status" value="1"/>
</dbReference>
<dbReference type="EMBL" id="JAUSTU010000008">
    <property type="protein sequence ID" value="MDQ0155666.1"/>
    <property type="molecule type" value="Genomic_DNA"/>
</dbReference>
<dbReference type="InterPro" id="IPR052016">
    <property type="entry name" value="Bact_Sigma-Reg"/>
</dbReference>
<proteinExistence type="predicted"/>
<keyword evidence="4" id="KW-1185">Reference proteome</keyword>
<evidence type="ECO:0000256" key="1">
    <source>
        <dbReference type="ARBA" id="ARBA00022801"/>
    </source>
</evidence>
<dbReference type="EC" id="3.1.3.3" evidence="3"/>
<dbReference type="Proteomes" id="UP001231362">
    <property type="component" value="Unassembled WGS sequence"/>
</dbReference>
<dbReference type="SUPFAM" id="SSF81606">
    <property type="entry name" value="PP2C-like"/>
    <property type="match status" value="1"/>
</dbReference>
<comment type="caution">
    <text evidence="3">The sequence shown here is derived from an EMBL/GenBank/DDBJ whole genome shotgun (WGS) entry which is preliminary data.</text>
</comment>
<dbReference type="InterPro" id="IPR036457">
    <property type="entry name" value="PPM-type-like_dom_sf"/>
</dbReference>
<organism evidence="3 4">
    <name type="scientific">Anoxybacillus andreesenii</name>
    <dbReference type="NCBI Taxonomy" id="1325932"/>
    <lineage>
        <taxon>Bacteria</taxon>
        <taxon>Bacillati</taxon>
        <taxon>Bacillota</taxon>
        <taxon>Bacilli</taxon>
        <taxon>Bacillales</taxon>
        <taxon>Anoxybacillaceae</taxon>
        <taxon>Anoxybacillus</taxon>
    </lineage>
</organism>
<name>A0ABT9V3Y3_9BACL</name>
<dbReference type="PANTHER" id="PTHR43156:SF14">
    <property type="entry name" value="PHOSPHOSERINE PHOSPHATASE RSBP"/>
    <property type="match status" value="1"/>
</dbReference>
<keyword evidence="1 3" id="KW-0378">Hydrolase</keyword>
<dbReference type="RefSeq" id="WP_307150197.1">
    <property type="nucleotide sequence ID" value="NZ_JAUSTU010000008.1"/>
</dbReference>
<feature type="domain" description="PPM-type phosphatase" evidence="2">
    <location>
        <begin position="160"/>
        <end position="378"/>
    </location>
</feature>
<evidence type="ECO:0000313" key="4">
    <source>
        <dbReference type="Proteomes" id="UP001231362"/>
    </source>
</evidence>
<dbReference type="GO" id="GO:0016787">
    <property type="term" value="F:hydrolase activity"/>
    <property type="evidence" value="ECO:0007669"/>
    <property type="project" value="UniProtKB-KW"/>
</dbReference>
<sequence length="379" mass="43735">MAIYIVESRLDNAKELKTILKRQFDDVYNVNLNSLVVESGYLRIKPNSIIVYQGYYNDSTMELIKNFCRKHQIPFLAIIDKESFSSEHPFLEDDLLIDIVTEPTDMELLLRVNLLVKYQNEIVKRVDKERQLESALHHITEELEFAKKIQQLVLPRQFSEPHINFSAVYEPSAQLSGDLYFWKKISPHEYGFILIDVSGHGVHAALVSMAMRSLFPGLLKRVKEPIRIAHELNEHMLAMFEKFTDHKYVTSYFTAIILTIDTMKKTIKYVNAGHQPGLLLQNGTLETLESSMIPIGLIENPQIEMKTIHYKNPARLLLFTDGLTEIPQSLMVNRIDKVKKDFADHTQDDDNALLEKLLTERKKDSKIFDDICAVAISLK</sequence>
<dbReference type="SMART" id="SM00331">
    <property type="entry name" value="PP2C_SIG"/>
    <property type="match status" value="1"/>
</dbReference>
<protein>
    <submittedName>
        <fullName evidence="3">Sigma-B regulation protein RsbU (Phosphoserine phosphatase)</fullName>
        <ecNumber evidence="3">3.1.3.3</ecNumber>
    </submittedName>
</protein>
<dbReference type="PANTHER" id="PTHR43156">
    <property type="entry name" value="STAGE II SPORULATION PROTEIN E-RELATED"/>
    <property type="match status" value="1"/>
</dbReference>
<evidence type="ECO:0000259" key="2">
    <source>
        <dbReference type="SMART" id="SM00331"/>
    </source>
</evidence>
<accession>A0ABT9V3Y3</accession>
<dbReference type="InterPro" id="IPR001932">
    <property type="entry name" value="PPM-type_phosphatase-like_dom"/>
</dbReference>